<dbReference type="SUPFAM" id="SSF82861">
    <property type="entry name" value="Mechanosensitive channel protein MscS (YggB), transmembrane region"/>
    <property type="match status" value="1"/>
</dbReference>
<evidence type="ECO:0000313" key="12">
    <source>
        <dbReference type="Proteomes" id="UP000017148"/>
    </source>
</evidence>
<keyword evidence="3" id="KW-1003">Cell membrane</keyword>
<dbReference type="InterPro" id="IPR023408">
    <property type="entry name" value="MscS_beta-dom_sf"/>
</dbReference>
<dbReference type="Gene3D" id="3.30.70.100">
    <property type="match status" value="1"/>
</dbReference>
<evidence type="ECO:0000256" key="1">
    <source>
        <dbReference type="ARBA" id="ARBA00004651"/>
    </source>
</evidence>
<feature type="domain" description="Mechanosensitive ion channel transmembrane helices 2/3" evidence="10">
    <location>
        <begin position="80"/>
        <end position="120"/>
    </location>
</feature>
<dbReference type="GO" id="GO:0008381">
    <property type="term" value="F:mechanosensitive monoatomic ion channel activity"/>
    <property type="evidence" value="ECO:0007669"/>
    <property type="project" value="InterPro"/>
</dbReference>
<dbReference type="Pfam" id="PF00924">
    <property type="entry name" value="MS_channel_2nd"/>
    <property type="match status" value="1"/>
</dbReference>
<evidence type="ECO:0000256" key="7">
    <source>
        <dbReference type="SAM" id="Phobius"/>
    </source>
</evidence>
<dbReference type="InterPro" id="IPR011014">
    <property type="entry name" value="MscS_channel_TM-2"/>
</dbReference>
<dbReference type="STRING" id="1313304.CALK_1080"/>
<proteinExistence type="inferred from homology"/>
<evidence type="ECO:0000313" key="11">
    <source>
        <dbReference type="EMBL" id="ERP31866.1"/>
    </source>
</evidence>
<organism evidence="11 12">
    <name type="scientific">Chitinivibrio alkaliphilus ACht1</name>
    <dbReference type="NCBI Taxonomy" id="1313304"/>
    <lineage>
        <taxon>Bacteria</taxon>
        <taxon>Pseudomonadati</taxon>
        <taxon>Fibrobacterota</taxon>
        <taxon>Chitinivibrionia</taxon>
        <taxon>Chitinivibrionales</taxon>
        <taxon>Chitinivibrionaceae</taxon>
        <taxon>Chitinivibrio</taxon>
    </lineage>
</organism>
<feature type="domain" description="Mechanosensitive ion channel MscS" evidence="8">
    <location>
        <begin position="122"/>
        <end position="186"/>
    </location>
</feature>
<evidence type="ECO:0000259" key="9">
    <source>
        <dbReference type="Pfam" id="PF21082"/>
    </source>
</evidence>
<evidence type="ECO:0000256" key="5">
    <source>
        <dbReference type="ARBA" id="ARBA00022989"/>
    </source>
</evidence>
<evidence type="ECO:0000256" key="4">
    <source>
        <dbReference type="ARBA" id="ARBA00022692"/>
    </source>
</evidence>
<dbReference type="InterPro" id="IPR006685">
    <property type="entry name" value="MscS_channel_2nd"/>
</dbReference>
<dbReference type="SUPFAM" id="SSF50182">
    <property type="entry name" value="Sm-like ribonucleoproteins"/>
    <property type="match status" value="1"/>
</dbReference>
<feature type="transmembrane region" description="Helical" evidence="7">
    <location>
        <begin position="100"/>
        <end position="118"/>
    </location>
</feature>
<dbReference type="Gene3D" id="1.10.287.1260">
    <property type="match status" value="1"/>
</dbReference>
<dbReference type="InterPro" id="IPR049278">
    <property type="entry name" value="MS_channel_C"/>
</dbReference>
<dbReference type="InterPro" id="IPR049142">
    <property type="entry name" value="MS_channel_1st"/>
</dbReference>
<evidence type="ECO:0000256" key="6">
    <source>
        <dbReference type="ARBA" id="ARBA00023136"/>
    </source>
</evidence>
<dbReference type="InterPro" id="IPR011066">
    <property type="entry name" value="MscS_channel_C_sf"/>
</dbReference>
<dbReference type="PANTHER" id="PTHR30460:SF0">
    <property type="entry name" value="MODERATE CONDUCTANCE MECHANOSENSITIVE CHANNEL YBIO"/>
    <property type="match status" value="1"/>
</dbReference>
<comment type="similarity">
    <text evidence="2">Belongs to the MscS (TC 1.A.23) family.</text>
</comment>
<dbReference type="Pfam" id="PF21082">
    <property type="entry name" value="MS_channel_3rd"/>
    <property type="match status" value="1"/>
</dbReference>
<evidence type="ECO:0000256" key="3">
    <source>
        <dbReference type="ARBA" id="ARBA00022475"/>
    </source>
</evidence>
<dbReference type="RefSeq" id="WP_022636567.1">
    <property type="nucleotide sequence ID" value="NZ_ASJR01000008.1"/>
</dbReference>
<evidence type="ECO:0000259" key="10">
    <source>
        <dbReference type="Pfam" id="PF21088"/>
    </source>
</evidence>
<comment type="subcellular location">
    <subcellularLocation>
        <location evidence="1">Cell membrane</location>
        <topology evidence="1">Multi-pass membrane protein</topology>
    </subcellularLocation>
</comment>
<dbReference type="OrthoDB" id="9809206at2"/>
<reference evidence="11 12" key="1">
    <citation type="journal article" date="2013" name="Environ. Microbiol.">
        <title>Genome analysis of Chitinivibrio alkaliphilus gen. nov., sp. nov., a novel extremely haloalkaliphilic anaerobic chitinolytic bacterium from the candidate phylum Termite Group 3.</title>
        <authorList>
            <person name="Sorokin D.Y."/>
            <person name="Gumerov V.M."/>
            <person name="Rakitin A.L."/>
            <person name="Beletsky A.V."/>
            <person name="Damste J.S."/>
            <person name="Muyzer G."/>
            <person name="Mardanov A.V."/>
            <person name="Ravin N.V."/>
        </authorList>
    </citation>
    <scope>NUCLEOTIDE SEQUENCE [LARGE SCALE GENOMIC DNA]</scope>
    <source>
        <strain evidence="11 12">ACht1</strain>
    </source>
</reference>
<dbReference type="InterPro" id="IPR010920">
    <property type="entry name" value="LSM_dom_sf"/>
</dbReference>
<accession>U7D8I7</accession>
<keyword evidence="4 7" id="KW-0812">Transmembrane</keyword>
<comment type="caution">
    <text evidence="11">The sequence shown here is derived from an EMBL/GenBank/DDBJ whole genome shotgun (WGS) entry which is preliminary data.</text>
</comment>
<feature type="domain" description="Mechanosensitive ion channel MscS C-terminal" evidence="9">
    <location>
        <begin position="192"/>
        <end position="279"/>
    </location>
</feature>
<dbReference type="GO" id="GO:0005886">
    <property type="term" value="C:plasma membrane"/>
    <property type="evidence" value="ECO:0007669"/>
    <property type="project" value="UniProtKB-SubCell"/>
</dbReference>
<keyword evidence="12" id="KW-1185">Reference proteome</keyword>
<feature type="transmembrane region" description="Helical" evidence="7">
    <location>
        <begin position="15"/>
        <end position="37"/>
    </location>
</feature>
<sequence length="301" mass="33643">MESYQEMVREYSDIIVQWSISTLPMIILICIISWVAIRLSRSVISRLYPIVLKNMTHGSSSNEGEEEKRLETLLGILKSLVKVGIFAIAGMLILKEVGVDIAPLIAGAGIIGLGLGFGSQELVRDFISGFFILMENHIRKGDVVNINGTGGLVQQVGLRTIVLRDVSGVVHVFQNGKINSFSNLTKEWSAAVLTIGVAYKEDLDAVMDVMRTVGEELAEDEEFGPAILEPIEIMGVDNFGDSAIDIRLRIKTRPIEQWKTAREYRRRLKRAFDEHNIEIPFPHRTVYWGSEIESLKIANES</sequence>
<dbReference type="PATRIC" id="fig|1313304.3.peg.1033"/>
<dbReference type="EMBL" id="ASJR01000008">
    <property type="protein sequence ID" value="ERP31866.1"/>
    <property type="molecule type" value="Genomic_DNA"/>
</dbReference>
<dbReference type="Pfam" id="PF21088">
    <property type="entry name" value="MS_channel_1st"/>
    <property type="match status" value="1"/>
</dbReference>
<evidence type="ECO:0000259" key="8">
    <source>
        <dbReference type="Pfam" id="PF00924"/>
    </source>
</evidence>
<dbReference type="Proteomes" id="UP000017148">
    <property type="component" value="Unassembled WGS sequence"/>
</dbReference>
<dbReference type="SUPFAM" id="SSF82689">
    <property type="entry name" value="Mechanosensitive channel protein MscS (YggB), C-terminal domain"/>
    <property type="match status" value="1"/>
</dbReference>
<name>U7D8I7_9BACT</name>
<keyword evidence="6 7" id="KW-0472">Membrane</keyword>
<dbReference type="Gene3D" id="2.30.30.60">
    <property type="match status" value="1"/>
</dbReference>
<dbReference type="InterPro" id="IPR045276">
    <property type="entry name" value="YbiO_bact"/>
</dbReference>
<protein>
    <submittedName>
        <fullName evidence="11">Mechanosensitive ion channel protein MscS</fullName>
    </submittedName>
</protein>
<gene>
    <name evidence="11" type="ORF">CALK_1080</name>
</gene>
<dbReference type="eggNOG" id="COG0668">
    <property type="taxonomic scope" value="Bacteria"/>
</dbReference>
<keyword evidence="5 7" id="KW-1133">Transmembrane helix</keyword>
<dbReference type="AlphaFoldDB" id="U7D8I7"/>
<dbReference type="PANTHER" id="PTHR30460">
    <property type="entry name" value="MODERATE CONDUCTANCE MECHANOSENSITIVE CHANNEL YBIO"/>
    <property type="match status" value="1"/>
</dbReference>
<evidence type="ECO:0000256" key="2">
    <source>
        <dbReference type="ARBA" id="ARBA00008017"/>
    </source>
</evidence>